<evidence type="ECO:0008006" key="4">
    <source>
        <dbReference type="Google" id="ProtNLM"/>
    </source>
</evidence>
<dbReference type="RefSeq" id="WP_377020888.1">
    <property type="nucleotide sequence ID" value="NZ_JBHLTS010000004.1"/>
</dbReference>
<feature type="transmembrane region" description="Helical" evidence="1">
    <location>
        <begin position="12"/>
        <end position="30"/>
    </location>
</feature>
<feature type="transmembrane region" description="Helical" evidence="1">
    <location>
        <begin position="366"/>
        <end position="383"/>
    </location>
</feature>
<feature type="transmembrane region" description="Helical" evidence="1">
    <location>
        <begin position="156"/>
        <end position="182"/>
    </location>
</feature>
<gene>
    <name evidence="2" type="ORF">ACFFGT_02350</name>
</gene>
<feature type="transmembrane region" description="Helical" evidence="1">
    <location>
        <begin position="395"/>
        <end position="416"/>
    </location>
</feature>
<keyword evidence="1" id="KW-0472">Membrane</keyword>
<keyword evidence="1" id="KW-1133">Transmembrane helix</keyword>
<evidence type="ECO:0000313" key="3">
    <source>
        <dbReference type="Proteomes" id="UP001589828"/>
    </source>
</evidence>
<feature type="transmembrane region" description="Helical" evidence="1">
    <location>
        <begin position="202"/>
        <end position="221"/>
    </location>
</feature>
<reference evidence="2 3" key="1">
    <citation type="submission" date="2024-09" db="EMBL/GenBank/DDBJ databases">
        <authorList>
            <person name="Sun Q."/>
            <person name="Mori K."/>
        </authorList>
    </citation>
    <scope>NUCLEOTIDE SEQUENCE [LARGE SCALE GENOMIC DNA]</scope>
    <source>
        <strain evidence="2 3">NCAIM B.02415</strain>
    </source>
</reference>
<sequence>MNNKVAFNRRRCYDMISLAMGTIILCSSGFCNKFPLLSSDSAAYINSGGARIVSFDRIFGYSLFSGLVSDLGSVWFIILIQGALCSLLVFYCFLYFSNNRDFHFHFITCITFVSVFMTTSVAVSTIQPNVFCALGILGIGLQLVNERLKRRDSVIISMLIVFSAAMDISFLVLFLFLAVGYFFMTLWRVLSKRRFKQSLMNAVYVIFLVGVSCLGTLLVHYKYSGEFKLLRSAQILELPRLKNLNLVQKKLQFEYEHGDFLLGSYNDTLENIVSNQGRFLDVITPDQAKTFELISSSVGFDSLFSRASISKVVLDALQQVVNVKTSEFNISGANVTLHNAIVNWFGAEIREYYLSYQMNSAINFRFLNYCQIVSVGGLIFLSISVSRRQLINKKIFYFLLVGTIANGVITGTIYGCENDMQSHLIWVLAIPYFIYLTRLPVKDFPTATEIAIETTIEQ</sequence>
<feature type="transmembrane region" description="Helical" evidence="1">
    <location>
        <begin position="102"/>
        <end position="120"/>
    </location>
</feature>
<dbReference type="Proteomes" id="UP001589828">
    <property type="component" value="Unassembled WGS sequence"/>
</dbReference>
<dbReference type="EMBL" id="JBHLTS010000004">
    <property type="protein sequence ID" value="MFC0513015.1"/>
    <property type="molecule type" value="Genomic_DNA"/>
</dbReference>
<evidence type="ECO:0000313" key="2">
    <source>
        <dbReference type="EMBL" id="MFC0513015.1"/>
    </source>
</evidence>
<organism evidence="2 3">
    <name type="scientific">Mucilaginibacter angelicae</name>
    <dbReference type="NCBI Taxonomy" id="869718"/>
    <lineage>
        <taxon>Bacteria</taxon>
        <taxon>Pseudomonadati</taxon>
        <taxon>Bacteroidota</taxon>
        <taxon>Sphingobacteriia</taxon>
        <taxon>Sphingobacteriales</taxon>
        <taxon>Sphingobacteriaceae</taxon>
        <taxon>Mucilaginibacter</taxon>
    </lineage>
</organism>
<protein>
    <recommendedName>
        <fullName evidence="4">Glycosyltransferase RgtA/B/C/D-like domain-containing protein</fullName>
    </recommendedName>
</protein>
<accession>A0ABV6KZW9</accession>
<keyword evidence="3" id="KW-1185">Reference proteome</keyword>
<feature type="transmembrane region" description="Helical" evidence="1">
    <location>
        <begin position="74"/>
        <end position="95"/>
    </location>
</feature>
<feature type="transmembrane region" description="Helical" evidence="1">
    <location>
        <begin position="423"/>
        <end position="441"/>
    </location>
</feature>
<keyword evidence="1" id="KW-0812">Transmembrane</keyword>
<proteinExistence type="predicted"/>
<evidence type="ECO:0000256" key="1">
    <source>
        <dbReference type="SAM" id="Phobius"/>
    </source>
</evidence>
<comment type="caution">
    <text evidence="2">The sequence shown here is derived from an EMBL/GenBank/DDBJ whole genome shotgun (WGS) entry which is preliminary data.</text>
</comment>
<name>A0ABV6KZW9_9SPHI</name>